<protein>
    <submittedName>
        <fullName evidence="4">Deaminase</fullName>
    </submittedName>
</protein>
<organism evidence="4 5">
    <name type="scientific">Rhizobium altiplani</name>
    <dbReference type="NCBI Taxonomy" id="1864509"/>
    <lineage>
        <taxon>Bacteria</taxon>
        <taxon>Pseudomonadati</taxon>
        <taxon>Pseudomonadota</taxon>
        <taxon>Alphaproteobacteria</taxon>
        <taxon>Hyphomicrobiales</taxon>
        <taxon>Rhizobiaceae</taxon>
        <taxon>Rhizobium/Agrobacterium group</taxon>
        <taxon>Rhizobium</taxon>
    </lineage>
</organism>
<dbReference type="RefSeq" id="WP_062370177.1">
    <property type="nucleotide sequence ID" value="NZ_LNCD01000064.1"/>
</dbReference>
<feature type="domain" description="CMP/dCMP-type deaminase" evidence="3">
    <location>
        <begin position="2"/>
        <end position="115"/>
    </location>
</feature>
<dbReference type="AlphaFoldDB" id="A0A125Q8B7"/>
<dbReference type="GO" id="GO:0008270">
    <property type="term" value="F:zinc ion binding"/>
    <property type="evidence" value="ECO:0007669"/>
    <property type="project" value="InterPro"/>
</dbReference>
<dbReference type="PANTHER" id="PTHR11079:SF162">
    <property type="entry name" value="RIBOFLAVIN BIOSYNTHESIS PROTEIN PYRD, CHLOROPLASTIC"/>
    <property type="match status" value="1"/>
</dbReference>
<dbReference type="Gene3D" id="3.40.140.10">
    <property type="entry name" value="Cytidine Deaminase, domain 2"/>
    <property type="match status" value="1"/>
</dbReference>
<dbReference type="PROSITE" id="PS51747">
    <property type="entry name" value="CYT_DCMP_DEAMINASES_2"/>
    <property type="match status" value="1"/>
</dbReference>
<keyword evidence="5" id="KW-1185">Reference proteome</keyword>
<evidence type="ECO:0000313" key="4">
    <source>
        <dbReference type="EMBL" id="KWV53736.1"/>
    </source>
</evidence>
<keyword evidence="1" id="KW-0479">Metal-binding</keyword>
<evidence type="ECO:0000313" key="5">
    <source>
        <dbReference type="Proteomes" id="UP000068164"/>
    </source>
</evidence>
<dbReference type="OrthoDB" id="9802676at2"/>
<gene>
    <name evidence="4" type="ORF">AS026_03560</name>
</gene>
<dbReference type="Proteomes" id="UP000068164">
    <property type="component" value="Unassembled WGS sequence"/>
</dbReference>
<sequence>MENHEPFLHEAIALSKSAVEHGDEPFGSLLVKDGDIILRAENSVYTGHDMTNHAEMNLVKLAAKHYDTAFLDHCTIYTSTEPCAMCSGAIYWSGIGRMVFACSETRLGEIAGIGLNVPSRSILQTGARVVSVVGPTNLQDEAAKVHQEFWPKHLAGHSFVGSL</sequence>
<accession>A0A125Q8B7</accession>
<reference evidence="4 5" key="1">
    <citation type="submission" date="2015-11" db="EMBL/GenBank/DDBJ databases">
        <title>Draft Genome Sequence of the Strain BR 10423 (Rhizobium sp.) isolated from nodules of Mimosa pudica.</title>
        <authorList>
            <person name="Barauna A.C."/>
            <person name="Zilli J.E."/>
            <person name="Simoes-Araujo J.L."/>
            <person name="Reis V.M."/>
            <person name="James E.K."/>
            <person name="Reis F.B.Jr."/>
            <person name="Rouws L.F."/>
            <person name="Passos S.R."/>
            <person name="Gois S.R."/>
        </authorList>
    </citation>
    <scope>NUCLEOTIDE SEQUENCE [LARGE SCALE GENOMIC DNA]</scope>
    <source>
        <strain evidence="4 5">BR10423</strain>
    </source>
</reference>
<evidence type="ECO:0000256" key="1">
    <source>
        <dbReference type="ARBA" id="ARBA00022723"/>
    </source>
</evidence>
<dbReference type="PROSITE" id="PS00903">
    <property type="entry name" value="CYT_DCMP_DEAMINASES_1"/>
    <property type="match status" value="1"/>
</dbReference>
<evidence type="ECO:0000259" key="3">
    <source>
        <dbReference type="PROSITE" id="PS51747"/>
    </source>
</evidence>
<dbReference type="PANTHER" id="PTHR11079">
    <property type="entry name" value="CYTOSINE DEAMINASE FAMILY MEMBER"/>
    <property type="match status" value="1"/>
</dbReference>
<name>A0A125Q8B7_9HYPH</name>
<dbReference type="InterPro" id="IPR002125">
    <property type="entry name" value="CMP_dCMP_dom"/>
</dbReference>
<dbReference type="SUPFAM" id="SSF53927">
    <property type="entry name" value="Cytidine deaminase-like"/>
    <property type="match status" value="1"/>
</dbReference>
<dbReference type="EMBL" id="LNCD01000064">
    <property type="protein sequence ID" value="KWV53736.1"/>
    <property type="molecule type" value="Genomic_DNA"/>
</dbReference>
<dbReference type="InterPro" id="IPR016192">
    <property type="entry name" value="APOBEC/CMP_deaminase_Zn-bd"/>
</dbReference>
<comment type="caution">
    <text evidence="4">The sequence shown here is derived from an EMBL/GenBank/DDBJ whole genome shotgun (WGS) entry which is preliminary data.</text>
</comment>
<proteinExistence type="predicted"/>
<dbReference type="Pfam" id="PF00383">
    <property type="entry name" value="dCMP_cyt_deam_1"/>
    <property type="match status" value="1"/>
</dbReference>
<dbReference type="CDD" id="cd01285">
    <property type="entry name" value="nucleoside_deaminase"/>
    <property type="match status" value="1"/>
</dbReference>
<dbReference type="InterPro" id="IPR016193">
    <property type="entry name" value="Cytidine_deaminase-like"/>
</dbReference>
<dbReference type="GO" id="GO:0016787">
    <property type="term" value="F:hydrolase activity"/>
    <property type="evidence" value="ECO:0007669"/>
    <property type="project" value="InterPro"/>
</dbReference>
<keyword evidence="2" id="KW-0862">Zinc</keyword>
<evidence type="ECO:0000256" key="2">
    <source>
        <dbReference type="ARBA" id="ARBA00022833"/>
    </source>
</evidence>